<comment type="similarity">
    <text evidence="1">Belongs to the PrpD family.</text>
</comment>
<dbReference type="PANTHER" id="PTHR16943:SF8">
    <property type="entry name" value="2-METHYLCITRATE DEHYDRATASE"/>
    <property type="match status" value="1"/>
</dbReference>
<organism evidence="4">
    <name type="scientific">uncultured Desulfobacterium sp</name>
    <dbReference type="NCBI Taxonomy" id="201089"/>
    <lineage>
        <taxon>Bacteria</taxon>
        <taxon>Pseudomonadati</taxon>
        <taxon>Thermodesulfobacteriota</taxon>
        <taxon>Desulfobacteria</taxon>
        <taxon>Desulfobacterales</taxon>
        <taxon>Desulfobacteriaceae</taxon>
        <taxon>Desulfobacterium</taxon>
        <taxon>environmental samples</taxon>
    </lineage>
</organism>
<dbReference type="Pfam" id="PF19305">
    <property type="entry name" value="MmgE_PrpD_C"/>
    <property type="match status" value="1"/>
</dbReference>
<dbReference type="InterPro" id="IPR005656">
    <property type="entry name" value="MmgE_PrpD"/>
</dbReference>
<dbReference type="InterPro" id="IPR042183">
    <property type="entry name" value="MmgE/PrpD_sf_1"/>
</dbReference>
<dbReference type="Pfam" id="PF03972">
    <property type="entry name" value="MmgE_PrpD_N"/>
    <property type="match status" value="1"/>
</dbReference>
<evidence type="ECO:0000259" key="2">
    <source>
        <dbReference type="Pfam" id="PF03972"/>
    </source>
</evidence>
<evidence type="ECO:0000256" key="1">
    <source>
        <dbReference type="ARBA" id="ARBA00006174"/>
    </source>
</evidence>
<dbReference type="AlphaFoldDB" id="A0A445MW58"/>
<gene>
    <name evidence="4" type="ORF">PITCH_A1920055</name>
</gene>
<name>A0A445MW58_9BACT</name>
<reference evidence="4" key="1">
    <citation type="submission" date="2018-01" db="EMBL/GenBank/DDBJ databases">
        <authorList>
            <person name="Regsiter A."/>
            <person name="William W."/>
        </authorList>
    </citation>
    <scope>NUCLEOTIDE SEQUENCE</scope>
    <source>
        <strain evidence="4">TRIP AH-1</strain>
    </source>
</reference>
<accession>A0A445MW58</accession>
<sequence>MDNTTSILAGFIDRVGFDNLPQDIVLECKRILMDSIGCALAGTFTQKGRIAVLFSERFRFPPEATVIGGGEKASVPAAAFANGELFNAMDYDVLCAPSGHITPYVLSAPLAMAECDKSHGRDLITAIAVSHEITQRITSGLVMPRRLTTTTTETGIPISLPIHGYGVNIFGAIAGTSKIMGLSANKIAHAFGIGGSMCPVPTLMQFVQTTPGSMTKFAPSGWISQAGATAAILAQTGYAGAEDVFDGEFAFWKSCAADGWHPDIVVSDIGRSWFFSDTVGYKGYPCCGAMQGALDLFRAIIDKFDIEAQDIMELNVVLNLLAELALWKNRQLVNHIEAQFSTAYVFAAAAHRIAPGIRWQEPENFMSPEIKEFMKRINIYIPLQVLDMAKGGLLLRLWLRKEKQALKGGIQKKRPAWPLK</sequence>
<dbReference type="InterPro" id="IPR042188">
    <property type="entry name" value="MmgE/PrpD_sf_2"/>
</dbReference>
<dbReference type="Gene3D" id="1.10.4100.10">
    <property type="entry name" value="2-methylcitrate dehydratase PrpD"/>
    <property type="match status" value="1"/>
</dbReference>
<feature type="domain" description="MmgE/PrpD N-terminal" evidence="2">
    <location>
        <begin position="8"/>
        <end position="256"/>
    </location>
</feature>
<dbReference type="InterPro" id="IPR036148">
    <property type="entry name" value="MmgE/PrpD_sf"/>
</dbReference>
<feature type="domain" description="MmgE/PrpD C-terminal" evidence="3">
    <location>
        <begin position="284"/>
        <end position="379"/>
    </location>
</feature>
<dbReference type="InterPro" id="IPR045337">
    <property type="entry name" value="MmgE_PrpD_C"/>
</dbReference>
<dbReference type="Gene3D" id="3.30.1330.120">
    <property type="entry name" value="2-methylcitrate dehydratase PrpD"/>
    <property type="match status" value="1"/>
</dbReference>
<evidence type="ECO:0000259" key="3">
    <source>
        <dbReference type="Pfam" id="PF19305"/>
    </source>
</evidence>
<protein>
    <submittedName>
        <fullName evidence="4">MmgE/PrpD family protein</fullName>
    </submittedName>
</protein>
<dbReference type="InterPro" id="IPR045336">
    <property type="entry name" value="MmgE_PrpD_N"/>
</dbReference>
<dbReference type="EMBL" id="OJIN01000104">
    <property type="protein sequence ID" value="SPD73716.1"/>
    <property type="molecule type" value="Genomic_DNA"/>
</dbReference>
<dbReference type="GO" id="GO:0016829">
    <property type="term" value="F:lyase activity"/>
    <property type="evidence" value="ECO:0007669"/>
    <property type="project" value="InterPro"/>
</dbReference>
<dbReference type="SUPFAM" id="SSF103378">
    <property type="entry name" value="2-methylcitrate dehydratase PrpD"/>
    <property type="match status" value="1"/>
</dbReference>
<dbReference type="PANTHER" id="PTHR16943">
    <property type="entry name" value="2-METHYLCITRATE DEHYDRATASE-RELATED"/>
    <property type="match status" value="1"/>
</dbReference>
<proteinExistence type="inferred from homology"/>
<evidence type="ECO:0000313" key="4">
    <source>
        <dbReference type="EMBL" id="SPD73716.1"/>
    </source>
</evidence>